<evidence type="ECO:0000313" key="6">
    <source>
        <dbReference type="EMBL" id="KAL1512971.1"/>
    </source>
</evidence>
<evidence type="ECO:0000256" key="3">
    <source>
        <dbReference type="ARBA" id="ARBA00023163"/>
    </source>
</evidence>
<evidence type="ECO:0000256" key="4">
    <source>
        <dbReference type="ARBA" id="ARBA00023242"/>
    </source>
</evidence>
<dbReference type="EMBL" id="JBDJPC010000002">
    <property type="protein sequence ID" value="KAL1512971.1"/>
    <property type="molecule type" value="Genomic_DNA"/>
</dbReference>
<proteinExistence type="inferred from homology"/>
<keyword evidence="7" id="KW-1185">Reference proteome</keyword>
<dbReference type="Pfam" id="PF03540">
    <property type="entry name" value="TAF10"/>
    <property type="match status" value="1"/>
</dbReference>
<evidence type="ECO:0000313" key="7">
    <source>
        <dbReference type="Proteomes" id="UP001566132"/>
    </source>
</evidence>
<dbReference type="AlphaFoldDB" id="A0ABD1F6H5"/>
<organism evidence="6 7">
    <name type="scientific">Hypothenemus hampei</name>
    <name type="common">Coffee berry borer</name>
    <dbReference type="NCBI Taxonomy" id="57062"/>
    <lineage>
        <taxon>Eukaryota</taxon>
        <taxon>Metazoa</taxon>
        <taxon>Ecdysozoa</taxon>
        <taxon>Arthropoda</taxon>
        <taxon>Hexapoda</taxon>
        <taxon>Insecta</taxon>
        <taxon>Pterygota</taxon>
        <taxon>Neoptera</taxon>
        <taxon>Endopterygota</taxon>
        <taxon>Coleoptera</taxon>
        <taxon>Polyphaga</taxon>
        <taxon>Cucujiformia</taxon>
        <taxon>Curculionidae</taxon>
        <taxon>Scolytinae</taxon>
        <taxon>Hypothenemus</taxon>
    </lineage>
</organism>
<name>A0ABD1F6H5_HYPHA</name>
<accession>A0ABD1F6H5</accession>
<protein>
    <recommendedName>
        <fullName evidence="8">Transcription initiation factor TFIID subunit 10</fullName>
    </recommendedName>
</protein>
<comment type="caution">
    <text evidence="6">The sequence shown here is derived from an EMBL/GenBank/DDBJ whole genome shotgun (WGS) entry which is preliminary data.</text>
</comment>
<dbReference type="PANTHER" id="PTHR21242:SF0">
    <property type="entry name" value="TRANSCRIPTION INITIATION FACTOR TFIID SUBUNIT 10"/>
    <property type="match status" value="1"/>
</dbReference>
<keyword evidence="4" id="KW-0539">Nucleus</keyword>
<keyword evidence="3" id="KW-0804">Transcription</keyword>
<reference evidence="6 7" key="1">
    <citation type="submission" date="2024-05" db="EMBL/GenBank/DDBJ databases">
        <title>Genetic variation in Jamaican populations of the coffee berry borer (Hypothenemus hampei).</title>
        <authorList>
            <person name="Errbii M."/>
            <person name="Myrie A."/>
        </authorList>
    </citation>
    <scope>NUCLEOTIDE SEQUENCE [LARGE SCALE GENOMIC DNA]</scope>
    <source>
        <strain evidence="6">JA-Hopewell-2020-01-JO</strain>
        <tissue evidence="6">Whole body</tissue>
    </source>
</reference>
<evidence type="ECO:0008006" key="8">
    <source>
        <dbReference type="Google" id="ProtNLM"/>
    </source>
</evidence>
<comment type="similarity">
    <text evidence="5">Belongs to the TAF10 family.</text>
</comment>
<dbReference type="Proteomes" id="UP001566132">
    <property type="component" value="Unassembled WGS sequence"/>
</dbReference>
<comment type="subcellular location">
    <subcellularLocation>
        <location evidence="1">Nucleus</location>
    </subcellularLocation>
</comment>
<evidence type="ECO:0000256" key="1">
    <source>
        <dbReference type="ARBA" id="ARBA00004123"/>
    </source>
</evidence>
<sequence length="131" mass="14568">MNNQMQDEPMEEEPPVTVGQPLSDFLLQLEDYTPTIPDAVTGYYLRSSGFEPKDPRLIRLISVAAQKFISDIANDALQHCKMRSSNTGSSHGGSSKTAKGIKDKKYCLTMEDLTPALAEFGIVIKKPHYYV</sequence>
<dbReference type="GO" id="GO:0005634">
    <property type="term" value="C:nucleus"/>
    <property type="evidence" value="ECO:0007669"/>
    <property type="project" value="UniProtKB-SubCell"/>
</dbReference>
<evidence type="ECO:0000256" key="5">
    <source>
        <dbReference type="ARBA" id="ARBA00025730"/>
    </source>
</evidence>
<dbReference type="PIRSF" id="PIRSF017246">
    <property type="entry name" value="TFIID_TAF10"/>
    <property type="match status" value="1"/>
</dbReference>
<dbReference type="PANTHER" id="PTHR21242">
    <property type="entry name" value="TRANSCRIPTION INITIATION FACTOR TFIID SUBUNIT 10"/>
    <property type="match status" value="1"/>
</dbReference>
<gene>
    <name evidence="6" type="ORF">ABEB36_002466</name>
</gene>
<dbReference type="PRINTS" id="PR01443">
    <property type="entry name" value="TFIID30KDSUB"/>
</dbReference>
<dbReference type="CDD" id="cd07982">
    <property type="entry name" value="HFD_TAF10"/>
    <property type="match status" value="1"/>
</dbReference>
<keyword evidence="2" id="KW-0805">Transcription regulation</keyword>
<evidence type="ECO:0000256" key="2">
    <source>
        <dbReference type="ARBA" id="ARBA00023015"/>
    </source>
</evidence>
<dbReference type="InterPro" id="IPR003923">
    <property type="entry name" value="TAF10"/>
</dbReference>